<keyword evidence="1" id="KW-0238">DNA-binding</keyword>
<dbReference type="Pfam" id="PF03221">
    <property type="entry name" value="HTH_Tnp_Tc5"/>
    <property type="match status" value="1"/>
</dbReference>
<evidence type="ECO:0000256" key="1">
    <source>
        <dbReference type="ARBA" id="ARBA00023125"/>
    </source>
</evidence>
<protein>
    <recommendedName>
        <fullName evidence="2">HTH CENPB-type domain-containing protein</fullName>
    </recommendedName>
</protein>
<accession>A0AAD1UQY8</accession>
<evidence type="ECO:0000313" key="4">
    <source>
        <dbReference type="Proteomes" id="UP001295684"/>
    </source>
</evidence>
<name>A0AAD1UQY8_EUPCR</name>
<gene>
    <name evidence="3" type="ORF">ECRASSUSDP1_LOCUS10674</name>
</gene>
<proteinExistence type="predicted"/>
<dbReference type="PROSITE" id="PS51253">
    <property type="entry name" value="HTH_CENPB"/>
    <property type="match status" value="1"/>
</dbReference>
<dbReference type="SMART" id="SM00674">
    <property type="entry name" value="CENPB"/>
    <property type="match status" value="1"/>
</dbReference>
<dbReference type="GO" id="GO:0003677">
    <property type="term" value="F:DNA binding"/>
    <property type="evidence" value="ECO:0007669"/>
    <property type="project" value="UniProtKB-KW"/>
</dbReference>
<dbReference type="InterPro" id="IPR006600">
    <property type="entry name" value="HTH_CenpB_DNA-bd_dom"/>
</dbReference>
<keyword evidence="4" id="KW-1185">Reference proteome</keyword>
<dbReference type="InterPro" id="IPR009057">
    <property type="entry name" value="Homeodomain-like_sf"/>
</dbReference>
<evidence type="ECO:0000259" key="2">
    <source>
        <dbReference type="PROSITE" id="PS51253"/>
    </source>
</evidence>
<reference evidence="3" key="1">
    <citation type="submission" date="2023-07" db="EMBL/GenBank/DDBJ databases">
        <authorList>
            <consortium name="AG Swart"/>
            <person name="Singh M."/>
            <person name="Singh A."/>
            <person name="Seah K."/>
            <person name="Emmerich C."/>
        </authorList>
    </citation>
    <scope>NUCLEOTIDE SEQUENCE</scope>
    <source>
        <strain evidence="3">DP1</strain>
    </source>
</reference>
<organism evidence="3 4">
    <name type="scientific">Euplotes crassus</name>
    <dbReference type="NCBI Taxonomy" id="5936"/>
    <lineage>
        <taxon>Eukaryota</taxon>
        <taxon>Sar</taxon>
        <taxon>Alveolata</taxon>
        <taxon>Ciliophora</taxon>
        <taxon>Intramacronucleata</taxon>
        <taxon>Spirotrichea</taxon>
        <taxon>Hypotrichia</taxon>
        <taxon>Euplotida</taxon>
        <taxon>Euplotidae</taxon>
        <taxon>Moneuplotes</taxon>
    </lineage>
</organism>
<comment type="caution">
    <text evidence="3">The sequence shown here is derived from an EMBL/GenBank/DDBJ whole genome shotgun (WGS) entry which is preliminary data.</text>
</comment>
<dbReference type="AlphaFoldDB" id="A0AAD1UQY8"/>
<sequence length="334" mass="38640">MENKQQYQKSQKEISDCKNQGVGLTLPQIENSDFEYAFRHFERPSMATFGFESEKDKDFPYFTNAQAFEKNFKEEEEIEYFSEPKFEFDNYPRFLEMETSSPHSKSLDIKLIFGLDKIHSEQDNSFAFRSQLDEEFMKIRNAPSIVVKQDPNERTLHASATMNPIVEGSSAKVAKRVNSSCGTPTNIDPEKLSKLFKCLTKTKGIDLDMITEDLIERTIEFGQQKIAEQLNIPYRRYKSILNKAGIKIIAGRKVQNQQLESVLVEWSLQIKSSGETLTRKMIQTQAGVFQKDLINQGEKPLEKVRLSKGWLDKFLNRHEEIKCYLTSQKGKKSI</sequence>
<dbReference type="SUPFAM" id="SSF46689">
    <property type="entry name" value="Homeodomain-like"/>
    <property type="match status" value="1"/>
</dbReference>
<dbReference type="Proteomes" id="UP001295684">
    <property type="component" value="Unassembled WGS sequence"/>
</dbReference>
<dbReference type="Gene3D" id="1.10.10.60">
    <property type="entry name" value="Homeodomain-like"/>
    <property type="match status" value="1"/>
</dbReference>
<dbReference type="EMBL" id="CAMPGE010010527">
    <property type="protein sequence ID" value="CAI2369375.1"/>
    <property type="molecule type" value="Genomic_DNA"/>
</dbReference>
<evidence type="ECO:0000313" key="3">
    <source>
        <dbReference type="EMBL" id="CAI2369375.1"/>
    </source>
</evidence>
<feature type="domain" description="HTH CENPB-type" evidence="2">
    <location>
        <begin position="247"/>
        <end position="324"/>
    </location>
</feature>